<organism evidence="1 2">
    <name type="scientific">Laetiporus sulphureus 93-53</name>
    <dbReference type="NCBI Taxonomy" id="1314785"/>
    <lineage>
        <taxon>Eukaryota</taxon>
        <taxon>Fungi</taxon>
        <taxon>Dikarya</taxon>
        <taxon>Basidiomycota</taxon>
        <taxon>Agaricomycotina</taxon>
        <taxon>Agaricomycetes</taxon>
        <taxon>Polyporales</taxon>
        <taxon>Laetiporus</taxon>
    </lineage>
</organism>
<dbReference type="RefSeq" id="XP_040768299.1">
    <property type="nucleotide sequence ID" value="XM_040902433.1"/>
</dbReference>
<proteinExistence type="predicted"/>
<evidence type="ECO:0000313" key="1">
    <source>
        <dbReference type="EMBL" id="KZT10559.1"/>
    </source>
</evidence>
<accession>A0A165GMM0</accession>
<dbReference type="EMBL" id="KV427609">
    <property type="protein sequence ID" value="KZT10559.1"/>
    <property type="molecule type" value="Genomic_DNA"/>
</dbReference>
<keyword evidence="2" id="KW-1185">Reference proteome</keyword>
<sequence length="151" mass="16528">MNYVDTRQSDGSLLSGSGFAFRPRQWEVGPIHNDQGIAVNKRINTITLGVRRTNQLTSLHSSLKRQSAVVVVIMCSDFGHALTLRIDSTVMVRSQVTTGSDPGTLRLRPGSGGQVLTGTSLQLRKVLENCLWQIPGCGCSVSVKLPHRRWS</sequence>
<evidence type="ECO:0000313" key="2">
    <source>
        <dbReference type="Proteomes" id="UP000076871"/>
    </source>
</evidence>
<gene>
    <name evidence="1" type="ORF">LAESUDRAFT_430074</name>
</gene>
<dbReference type="InParanoid" id="A0A165GMM0"/>
<dbReference type="AlphaFoldDB" id="A0A165GMM0"/>
<protein>
    <submittedName>
        <fullName evidence="1">Uncharacterized protein</fullName>
    </submittedName>
</protein>
<dbReference type="Proteomes" id="UP000076871">
    <property type="component" value="Unassembled WGS sequence"/>
</dbReference>
<dbReference type="GeneID" id="63819464"/>
<name>A0A165GMM0_9APHY</name>
<reference evidence="1 2" key="1">
    <citation type="journal article" date="2016" name="Mol. Biol. Evol.">
        <title>Comparative Genomics of Early-Diverging Mushroom-Forming Fungi Provides Insights into the Origins of Lignocellulose Decay Capabilities.</title>
        <authorList>
            <person name="Nagy L.G."/>
            <person name="Riley R."/>
            <person name="Tritt A."/>
            <person name="Adam C."/>
            <person name="Daum C."/>
            <person name="Floudas D."/>
            <person name="Sun H."/>
            <person name="Yadav J.S."/>
            <person name="Pangilinan J."/>
            <person name="Larsson K.H."/>
            <person name="Matsuura K."/>
            <person name="Barry K."/>
            <person name="Labutti K."/>
            <person name="Kuo R."/>
            <person name="Ohm R.A."/>
            <person name="Bhattacharya S.S."/>
            <person name="Shirouzu T."/>
            <person name="Yoshinaga Y."/>
            <person name="Martin F.M."/>
            <person name="Grigoriev I.V."/>
            <person name="Hibbett D.S."/>
        </authorList>
    </citation>
    <scope>NUCLEOTIDE SEQUENCE [LARGE SCALE GENOMIC DNA]</scope>
    <source>
        <strain evidence="1 2">93-53</strain>
    </source>
</reference>